<proteinExistence type="predicted"/>
<gene>
    <name evidence="2" type="ORF">H2200_006806</name>
</gene>
<evidence type="ECO:0000256" key="1">
    <source>
        <dbReference type="SAM" id="MobiDB-lite"/>
    </source>
</evidence>
<sequence length="197" mass="21797">MPSQDEARDTAGSQAMLKSAGGRGSASQVQSEHDVEFSLENTKKRSHQPTTEYSNDRAAKLARTSECCDADKPQQSELFSVRQQEAVAAELLNTGLLHGEPQQKSEKATEPNASTTLNPVSLDSFDTFIARLGNQAAELFRPQEQRLLLKGYQTLLENLEGQSASIEPLRESIRMHIARLRAELSWGEMQRVLARDG</sequence>
<reference evidence="2" key="1">
    <citation type="submission" date="2022-10" db="EMBL/GenBank/DDBJ databases">
        <title>Culturing micro-colonial fungi from biological soil crusts in the Mojave desert and describing Neophaeococcomyces mojavensis, and introducing the new genera and species Taxawa tesnikishii.</title>
        <authorList>
            <person name="Kurbessoian T."/>
            <person name="Stajich J.E."/>
        </authorList>
    </citation>
    <scope>NUCLEOTIDE SEQUENCE</scope>
    <source>
        <strain evidence="2">TK_41</strain>
    </source>
</reference>
<feature type="region of interest" description="Disordered" evidence="1">
    <location>
        <begin position="1"/>
        <end position="68"/>
    </location>
</feature>
<dbReference type="Proteomes" id="UP001172673">
    <property type="component" value="Unassembled WGS sequence"/>
</dbReference>
<name>A0AA38X930_9EURO</name>
<keyword evidence="3" id="KW-1185">Reference proteome</keyword>
<organism evidence="2 3">
    <name type="scientific">Cladophialophora chaetospira</name>
    <dbReference type="NCBI Taxonomy" id="386627"/>
    <lineage>
        <taxon>Eukaryota</taxon>
        <taxon>Fungi</taxon>
        <taxon>Dikarya</taxon>
        <taxon>Ascomycota</taxon>
        <taxon>Pezizomycotina</taxon>
        <taxon>Eurotiomycetes</taxon>
        <taxon>Chaetothyriomycetidae</taxon>
        <taxon>Chaetothyriales</taxon>
        <taxon>Herpotrichiellaceae</taxon>
        <taxon>Cladophialophora</taxon>
    </lineage>
</organism>
<accession>A0AA38X930</accession>
<evidence type="ECO:0000313" key="3">
    <source>
        <dbReference type="Proteomes" id="UP001172673"/>
    </source>
</evidence>
<dbReference type="AlphaFoldDB" id="A0AA38X930"/>
<protein>
    <submittedName>
        <fullName evidence="2">Uncharacterized protein</fullName>
    </submittedName>
</protein>
<comment type="caution">
    <text evidence="2">The sequence shown here is derived from an EMBL/GenBank/DDBJ whole genome shotgun (WGS) entry which is preliminary data.</text>
</comment>
<dbReference type="EMBL" id="JAPDRK010000009">
    <property type="protein sequence ID" value="KAJ9609035.1"/>
    <property type="molecule type" value="Genomic_DNA"/>
</dbReference>
<evidence type="ECO:0000313" key="2">
    <source>
        <dbReference type="EMBL" id="KAJ9609035.1"/>
    </source>
</evidence>